<protein>
    <submittedName>
        <fullName evidence="4">PLP-dependent transferase</fullName>
    </submittedName>
</protein>
<dbReference type="OMA" id="SAVEHMA"/>
<dbReference type="AlphaFoldDB" id="A0A5M3ME86"/>
<dbReference type="RefSeq" id="XP_007773210.1">
    <property type="nucleotide sequence ID" value="XM_007775020.1"/>
</dbReference>
<dbReference type="PRINTS" id="PR00753">
    <property type="entry name" value="ACCSYNTHASE"/>
</dbReference>
<accession>A0A5M3ME86</accession>
<dbReference type="EMBL" id="JH711585">
    <property type="protein sequence ID" value="EIW76891.1"/>
    <property type="molecule type" value="Genomic_DNA"/>
</dbReference>
<dbReference type="GO" id="GO:0006520">
    <property type="term" value="P:amino acid metabolic process"/>
    <property type="evidence" value="ECO:0007669"/>
    <property type="project" value="TreeGrafter"/>
</dbReference>
<dbReference type="Gene3D" id="3.40.640.10">
    <property type="entry name" value="Type I PLP-dependent aspartate aminotransferase-like (Major domain)"/>
    <property type="match status" value="1"/>
</dbReference>
<dbReference type="PANTHER" id="PTHR43795:SF39">
    <property type="entry name" value="AMINOTRANSFERASE CLASS I_CLASSII DOMAIN-CONTAINING PROTEIN"/>
    <property type="match status" value="1"/>
</dbReference>
<evidence type="ECO:0000313" key="5">
    <source>
        <dbReference type="Proteomes" id="UP000053558"/>
    </source>
</evidence>
<dbReference type="Gene3D" id="3.90.1150.10">
    <property type="entry name" value="Aspartate Aminotransferase, domain 1"/>
    <property type="match status" value="1"/>
</dbReference>
<dbReference type="CDD" id="cd00609">
    <property type="entry name" value="AAT_like"/>
    <property type="match status" value="1"/>
</dbReference>
<comment type="caution">
    <text evidence="4">The sequence shown here is derived from an EMBL/GenBank/DDBJ whole genome shotgun (WGS) entry which is preliminary data.</text>
</comment>
<dbReference type="InterPro" id="IPR015424">
    <property type="entry name" value="PyrdxlP-dep_Trfase"/>
</dbReference>
<keyword evidence="4" id="KW-0808">Transferase</keyword>
<keyword evidence="5" id="KW-1185">Reference proteome</keyword>
<name>A0A5M3ME86_CONPW</name>
<dbReference type="SUPFAM" id="SSF53383">
    <property type="entry name" value="PLP-dependent transferases"/>
    <property type="match status" value="1"/>
</dbReference>
<dbReference type="InterPro" id="IPR050478">
    <property type="entry name" value="Ethylene_sulfur-biosynth"/>
</dbReference>
<dbReference type="InterPro" id="IPR015422">
    <property type="entry name" value="PyrdxlP-dep_Trfase_small"/>
</dbReference>
<evidence type="ECO:0000256" key="1">
    <source>
        <dbReference type="ARBA" id="ARBA00022898"/>
    </source>
</evidence>
<evidence type="ECO:0000256" key="2">
    <source>
        <dbReference type="SAM" id="MobiDB-lite"/>
    </source>
</evidence>
<organism evidence="4 5">
    <name type="scientific">Coniophora puteana (strain RWD-64-598)</name>
    <name type="common">Brown rot fungus</name>
    <dbReference type="NCBI Taxonomy" id="741705"/>
    <lineage>
        <taxon>Eukaryota</taxon>
        <taxon>Fungi</taxon>
        <taxon>Dikarya</taxon>
        <taxon>Basidiomycota</taxon>
        <taxon>Agaricomycotina</taxon>
        <taxon>Agaricomycetes</taxon>
        <taxon>Agaricomycetidae</taxon>
        <taxon>Boletales</taxon>
        <taxon>Coniophorineae</taxon>
        <taxon>Coniophoraceae</taxon>
        <taxon>Coniophora</taxon>
    </lineage>
</organism>
<gene>
    <name evidence="4" type="ORF">CONPUDRAFT_158042</name>
</gene>
<sequence length="455" mass="50547">MPSVSKRARERAEQIEKEMPIMKLLPEKFYEPTHNPDGVIIMGVAENALMTPVFTEYIEKNFRLDADHFRYHVTLQKGFTLTTEEALPQYINDTFHPIIPVTQDNSIVGPGVGSLISEFAWQVCDEGEAFLVTAPFYGGFQPDCEYPSRTKLVVVDIPQGIDPLSKESVSYLERAIEKCKVDGPTIRGLILCNPHNPLGRVYPTESIVAYAELAEKYDLHLLVDEIYGNQVYANSLVPHPPPFVSALALDLSTLAKCDQSRIHVVAGPSKDFGASGLRIGLFISQHNPELVKLMGSSVASNAISGPTDAIFAAAINDREWRNWFLEESRRRIAEAFEMVVAWCQFHKITLLPCYAGQFVVIDLASVLDRFGKSKTLEQKQDALSGAMLKAGVLIIPTGQDQYPTRYRLVFVRPREVLQLGLDRLETAFGLPHMSEAGTMGGSDEQEAKRSSCVIA</sequence>
<feature type="region of interest" description="Disordered" evidence="2">
    <location>
        <begin position="435"/>
        <end position="455"/>
    </location>
</feature>
<dbReference type="InterPro" id="IPR015421">
    <property type="entry name" value="PyrdxlP-dep_Trfase_major"/>
</dbReference>
<reference evidence="5" key="1">
    <citation type="journal article" date="2012" name="Science">
        <title>The Paleozoic origin of enzymatic lignin decomposition reconstructed from 31 fungal genomes.</title>
        <authorList>
            <person name="Floudas D."/>
            <person name="Binder M."/>
            <person name="Riley R."/>
            <person name="Barry K."/>
            <person name="Blanchette R.A."/>
            <person name="Henrissat B."/>
            <person name="Martinez A.T."/>
            <person name="Otillar R."/>
            <person name="Spatafora J.W."/>
            <person name="Yadav J.S."/>
            <person name="Aerts A."/>
            <person name="Benoit I."/>
            <person name="Boyd A."/>
            <person name="Carlson A."/>
            <person name="Copeland A."/>
            <person name="Coutinho P.M."/>
            <person name="de Vries R.P."/>
            <person name="Ferreira P."/>
            <person name="Findley K."/>
            <person name="Foster B."/>
            <person name="Gaskell J."/>
            <person name="Glotzer D."/>
            <person name="Gorecki P."/>
            <person name="Heitman J."/>
            <person name="Hesse C."/>
            <person name="Hori C."/>
            <person name="Igarashi K."/>
            <person name="Jurgens J.A."/>
            <person name="Kallen N."/>
            <person name="Kersten P."/>
            <person name="Kohler A."/>
            <person name="Kuees U."/>
            <person name="Kumar T.K.A."/>
            <person name="Kuo A."/>
            <person name="LaButti K."/>
            <person name="Larrondo L.F."/>
            <person name="Lindquist E."/>
            <person name="Ling A."/>
            <person name="Lombard V."/>
            <person name="Lucas S."/>
            <person name="Lundell T."/>
            <person name="Martin R."/>
            <person name="McLaughlin D.J."/>
            <person name="Morgenstern I."/>
            <person name="Morin E."/>
            <person name="Murat C."/>
            <person name="Nagy L.G."/>
            <person name="Nolan M."/>
            <person name="Ohm R.A."/>
            <person name="Patyshakuliyeva A."/>
            <person name="Rokas A."/>
            <person name="Ruiz-Duenas F.J."/>
            <person name="Sabat G."/>
            <person name="Salamov A."/>
            <person name="Samejima M."/>
            <person name="Schmutz J."/>
            <person name="Slot J.C."/>
            <person name="St John F."/>
            <person name="Stenlid J."/>
            <person name="Sun H."/>
            <person name="Sun S."/>
            <person name="Syed K."/>
            <person name="Tsang A."/>
            <person name="Wiebenga A."/>
            <person name="Young D."/>
            <person name="Pisabarro A."/>
            <person name="Eastwood D.C."/>
            <person name="Martin F."/>
            <person name="Cullen D."/>
            <person name="Grigoriev I.V."/>
            <person name="Hibbett D.S."/>
        </authorList>
    </citation>
    <scope>NUCLEOTIDE SEQUENCE [LARGE SCALE GENOMIC DNA]</scope>
    <source>
        <strain evidence="5">RWD-64-598 SS2</strain>
    </source>
</reference>
<evidence type="ECO:0000313" key="4">
    <source>
        <dbReference type="EMBL" id="EIW76891.1"/>
    </source>
</evidence>
<dbReference type="GeneID" id="19203860"/>
<dbReference type="KEGG" id="cput:CONPUDRAFT_158042"/>
<proteinExistence type="predicted"/>
<dbReference type="GO" id="GO:0008483">
    <property type="term" value="F:transaminase activity"/>
    <property type="evidence" value="ECO:0007669"/>
    <property type="project" value="TreeGrafter"/>
</dbReference>
<dbReference type="Proteomes" id="UP000053558">
    <property type="component" value="Unassembled WGS sequence"/>
</dbReference>
<keyword evidence="1" id="KW-0663">Pyridoxal phosphate</keyword>
<dbReference type="PANTHER" id="PTHR43795">
    <property type="entry name" value="BIFUNCTIONAL ASPARTATE AMINOTRANSFERASE AND GLUTAMATE/ASPARTATE-PREPHENATE AMINOTRANSFERASE-RELATED"/>
    <property type="match status" value="1"/>
</dbReference>
<feature type="domain" description="Aminotransferase class I/classII large" evidence="3">
    <location>
        <begin position="41"/>
        <end position="420"/>
    </location>
</feature>
<dbReference type="GO" id="GO:0030170">
    <property type="term" value="F:pyridoxal phosphate binding"/>
    <property type="evidence" value="ECO:0007669"/>
    <property type="project" value="InterPro"/>
</dbReference>
<dbReference type="OrthoDB" id="7042322at2759"/>
<evidence type="ECO:0000259" key="3">
    <source>
        <dbReference type="Pfam" id="PF00155"/>
    </source>
</evidence>
<dbReference type="Pfam" id="PF00155">
    <property type="entry name" value="Aminotran_1_2"/>
    <property type="match status" value="1"/>
</dbReference>
<dbReference type="InterPro" id="IPR004839">
    <property type="entry name" value="Aminotransferase_I/II_large"/>
</dbReference>